<dbReference type="EMBL" id="CP141261">
    <property type="protein sequence ID" value="WRL62300.1"/>
    <property type="molecule type" value="Genomic_DNA"/>
</dbReference>
<dbReference type="RefSeq" id="WP_324273655.1">
    <property type="nucleotide sequence ID" value="NZ_CP141261.1"/>
</dbReference>
<gene>
    <name evidence="2" type="ORF">U6N30_19970</name>
</gene>
<keyword evidence="3" id="KW-1185">Reference proteome</keyword>
<dbReference type="Proteomes" id="UP001324287">
    <property type="component" value="Chromosome"/>
</dbReference>
<organism evidence="2 3">
    <name type="scientific">Blastococcus brunescens</name>
    <dbReference type="NCBI Taxonomy" id="1564165"/>
    <lineage>
        <taxon>Bacteria</taxon>
        <taxon>Bacillati</taxon>
        <taxon>Actinomycetota</taxon>
        <taxon>Actinomycetes</taxon>
        <taxon>Geodermatophilales</taxon>
        <taxon>Geodermatophilaceae</taxon>
        <taxon>Blastococcus</taxon>
    </lineage>
</organism>
<feature type="region of interest" description="Disordered" evidence="1">
    <location>
        <begin position="25"/>
        <end position="44"/>
    </location>
</feature>
<sequence>MIGAGLVLTLLLIAGGAVIANVQESGLGPAGPPQDVAGLQSTRSADSSAVDDLGGAWVPQLAAAEVADDDAATAFSARHRDWAARFPAVLVRGDDVSGDLGRARG</sequence>
<evidence type="ECO:0000256" key="1">
    <source>
        <dbReference type="SAM" id="MobiDB-lite"/>
    </source>
</evidence>
<name>A0ABZ1AUX1_9ACTN</name>
<protein>
    <submittedName>
        <fullName evidence="2">Uncharacterized protein</fullName>
    </submittedName>
</protein>
<proteinExistence type="predicted"/>
<evidence type="ECO:0000313" key="2">
    <source>
        <dbReference type="EMBL" id="WRL62300.1"/>
    </source>
</evidence>
<accession>A0ABZ1AUX1</accession>
<reference evidence="2 3" key="1">
    <citation type="submission" date="2023-12" db="EMBL/GenBank/DDBJ databases">
        <title>Blastococcus brunescens sp. nov., an actonobacterium isolated from sandstone collected in sahara desert.</title>
        <authorList>
            <person name="Gtari M."/>
            <person name="Ghodhbane F."/>
        </authorList>
    </citation>
    <scope>NUCLEOTIDE SEQUENCE [LARGE SCALE GENOMIC DNA]</scope>
    <source>
        <strain evidence="2 3">BMG 8361</strain>
    </source>
</reference>
<evidence type="ECO:0000313" key="3">
    <source>
        <dbReference type="Proteomes" id="UP001324287"/>
    </source>
</evidence>